<feature type="chain" id="PRO_5012209960" description="DOMON domain-containing protein" evidence="13">
    <location>
        <begin position="17"/>
        <end position="717"/>
    </location>
</feature>
<dbReference type="Pfam" id="PF03351">
    <property type="entry name" value="DOMON"/>
    <property type="match status" value="1"/>
</dbReference>
<dbReference type="Pfam" id="PF00970">
    <property type="entry name" value="FAD_binding_6"/>
    <property type="match status" value="1"/>
</dbReference>
<dbReference type="GO" id="GO:0016491">
    <property type="term" value="F:oxidoreductase activity"/>
    <property type="evidence" value="ECO:0007669"/>
    <property type="project" value="UniProtKB-KW"/>
</dbReference>
<dbReference type="SUPFAM" id="SSF52343">
    <property type="entry name" value="Ferredoxin reductase-like, C-terminal NADP-linked domain"/>
    <property type="match status" value="1"/>
</dbReference>
<dbReference type="InterPro" id="IPR036400">
    <property type="entry name" value="Cyt_B5-like_heme/steroid_sf"/>
</dbReference>
<keyword evidence="17" id="KW-1185">Reference proteome</keyword>
<dbReference type="CDD" id="cd09631">
    <property type="entry name" value="DOMON_DOH"/>
    <property type="match status" value="1"/>
</dbReference>
<evidence type="ECO:0000256" key="10">
    <source>
        <dbReference type="ARBA" id="ARBA00023136"/>
    </source>
</evidence>
<comment type="subcellular location">
    <subcellularLocation>
        <location evidence="2">Membrane</location>
    </subcellularLocation>
</comment>
<evidence type="ECO:0000256" key="11">
    <source>
        <dbReference type="PIRSR" id="PIRSR601834-1"/>
    </source>
</evidence>
<dbReference type="InterPro" id="IPR006593">
    <property type="entry name" value="Cyt_b561/ferric_Rdtase_TM"/>
</dbReference>
<dbReference type="SMART" id="SM00664">
    <property type="entry name" value="DoH"/>
    <property type="match status" value="1"/>
</dbReference>
<feature type="transmembrane region" description="Helical" evidence="12">
    <location>
        <begin position="321"/>
        <end position="343"/>
    </location>
</feature>
<evidence type="ECO:0000256" key="8">
    <source>
        <dbReference type="ARBA" id="ARBA00022989"/>
    </source>
</evidence>
<feature type="binding site" evidence="11">
    <location>
        <position position="559"/>
    </location>
    <ligand>
        <name>FAD</name>
        <dbReference type="ChEBI" id="CHEBI:57692"/>
    </ligand>
</feature>
<keyword evidence="6 11" id="KW-0274">FAD</keyword>
<feature type="domain" description="DOMON" evidence="14">
    <location>
        <begin position="26"/>
        <end position="145"/>
    </location>
</feature>
<dbReference type="InterPro" id="IPR008333">
    <property type="entry name" value="Cbr1-like_FAD-bd_dom"/>
</dbReference>
<dbReference type="InterPro" id="IPR045266">
    <property type="entry name" value="DOH_DOMON"/>
</dbReference>
<dbReference type="EMBL" id="MPUH01000118">
    <property type="protein sequence ID" value="OMJ89737.1"/>
    <property type="molecule type" value="Genomic_DNA"/>
</dbReference>
<evidence type="ECO:0000259" key="14">
    <source>
        <dbReference type="PROSITE" id="PS50836"/>
    </source>
</evidence>
<dbReference type="InterPro" id="IPR017938">
    <property type="entry name" value="Riboflavin_synthase-like_b-brl"/>
</dbReference>
<dbReference type="PROSITE" id="PS50836">
    <property type="entry name" value="DOMON"/>
    <property type="match status" value="1"/>
</dbReference>
<evidence type="ECO:0000313" key="17">
    <source>
        <dbReference type="Proteomes" id="UP000187209"/>
    </source>
</evidence>
<feature type="transmembrane region" description="Helical" evidence="12">
    <location>
        <begin position="294"/>
        <end position="315"/>
    </location>
</feature>
<feature type="transmembrane region" description="Helical" evidence="12">
    <location>
        <begin position="254"/>
        <end position="274"/>
    </location>
</feature>
<feature type="binding site" evidence="11">
    <location>
        <position position="566"/>
    </location>
    <ligand>
        <name>FAD</name>
        <dbReference type="ChEBI" id="CHEBI:57692"/>
    </ligand>
</feature>
<evidence type="ECO:0000256" key="2">
    <source>
        <dbReference type="ARBA" id="ARBA00004370"/>
    </source>
</evidence>
<evidence type="ECO:0000256" key="1">
    <source>
        <dbReference type="ARBA" id="ARBA00001974"/>
    </source>
</evidence>
<keyword evidence="5 12" id="KW-0812">Transmembrane</keyword>
<organism evidence="16 17">
    <name type="scientific">Stentor coeruleus</name>
    <dbReference type="NCBI Taxonomy" id="5963"/>
    <lineage>
        <taxon>Eukaryota</taxon>
        <taxon>Sar</taxon>
        <taxon>Alveolata</taxon>
        <taxon>Ciliophora</taxon>
        <taxon>Postciliodesmatophora</taxon>
        <taxon>Heterotrichea</taxon>
        <taxon>Heterotrichida</taxon>
        <taxon>Stentoridae</taxon>
        <taxon>Stentor</taxon>
    </lineage>
</organism>
<dbReference type="GO" id="GO:0016020">
    <property type="term" value="C:membrane"/>
    <property type="evidence" value="ECO:0007669"/>
    <property type="project" value="UniProtKB-SubCell"/>
</dbReference>
<feature type="transmembrane region" description="Helical" evidence="12">
    <location>
        <begin position="212"/>
        <end position="234"/>
    </location>
</feature>
<proteinExistence type="predicted"/>
<dbReference type="InterPro" id="IPR039261">
    <property type="entry name" value="FNR_nucleotide-bd"/>
</dbReference>
<dbReference type="InterPro" id="IPR005018">
    <property type="entry name" value="DOMON_domain"/>
</dbReference>
<evidence type="ECO:0000256" key="4">
    <source>
        <dbReference type="ARBA" id="ARBA00022630"/>
    </source>
</evidence>
<evidence type="ECO:0000256" key="3">
    <source>
        <dbReference type="ARBA" id="ARBA00022448"/>
    </source>
</evidence>
<keyword evidence="7" id="KW-0249">Electron transport</keyword>
<evidence type="ECO:0000256" key="9">
    <source>
        <dbReference type="ARBA" id="ARBA00023002"/>
    </source>
</evidence>
<dbReference type="SUPFAM" id="SSF55856">
    <property type="entry name" value="Cytochrome b5-like heme/steroid binding domain"/>
    <property type="match status" value="1"/>
</dbReference>
<dbReference type="OrthoDB" id="2419613at2759"/>
<dbReference type="Gene3D" id="1.20.120.1770">
    <property type="match status" value="1"/>
</dbReference>
<evidence type="ECO:0000256" key="6">
    <source>
        <dbReference type="ARBA" id="ARBA00022827"/>
    </source>
</evidence>
<accession>A0A1R2CL55</accession>
<keyword evidence="13" id="KW-0732">Signal</keyword>
<feature type="signal peptide" evidence="13">
    <location>
        <begin position="1"/>
        <end position="16"/>
    </location>
</feature>
<dbReference type="Pfam" id="PF03188">
    <property type="entry name" value="Cytochrom_B561"/>
    <property type="match status" value="1"/>
</dbReference>
<feature type="domain" description="Cytochrome b561" evidence="15">
    <location>
        <begin position="149"/>
        <end position="346"/>
    </location>
</feature>
<dbReference type="Gene3D" id="2.40.30.10">
    <property type="entry name" value="Translation factors"/>
    <property type="match status" value="1"/>
</dbReference>
<dbReference type="InterPro" id="IPR001834">
    <property type="entry name" value="CBR-like"/>
</dbReference>
<keyword evidence="10 12" id="KW-0472">Membrane</keyword>
<evidence type="ECO:0000256" key="5">
    <source>
        <dbReference type="ARBA" id="ARBA00022692"/>
    </source>
</evidence>
<evidence type="ECO:0000256" key="12">
    <source>
        <dbReference type="SAM" id="Phobius"/>
    </source>
</evidence>
<feature type="binding site" evidence="11">
    <location>
        <position position="557"/>
    </location>
    <ligand>
        <name>FAD</name>
        <dbReference type="ChEBI" id="CHEBI:57692"/>
    </ligand>
</feature>
<dbReference type="Gene3D" id="3.40.50.80">
    <property type="entry name" value="Nucleotide-binding domain of ferredoxin-NADP reductase (FNR) module"/>
    <property type="match status" value="1"/>
</dbReference>
<evidence type="ECO:0000313" key="16">
    <source>
        <dbReference type="EMBL" id="OMJ89737.1"/>
    </source>
</evidence>
<protein>
    <recommendedName>
        <fullName evidence="18">DOMON domain-containing protein</fullName>
    </recommendedName>
</protein>
<evidence type="ECO:0008006" key="18">
    <source>
        <dbReference type="Google" id="ProtNLM"/>
    </source>
</evidence>
<evidence type="ECO:0000256" key="13">
    <source>
        <dbReference type="SAM" id="SignalP"/>
    </source>
</evidence>
<keyword evidence="3" id="KW-0813">Transport</keyword>
<dbReference type="PANTHER" id="PTHR19370">
    <property type="entry name" value="NADH-CYTOCHROME B5 REDUCTASE"/>
    <property type="match status" value="1"/>
</dbReference>
<comment type="caution">
    <text evidence="16">The sequence shown here is derived from an EMBL/GenBank/DDBJ whole genome shotgun (WGS) entry which is preliminary data.</text>
</comment>
<feature type="transmembrane region" description="Helical" evidence="12">
    <location>
        <begin position="185"/>
        <end position="205"/>
    </location>
</feature>
<dbReference type="CDD" id="cd08760">
    <property type="entry name" value="Cyt_b561_FRRS1_like"/>
    <property type="match status" value="1"/>
</dbReference>
<dbReference type="PROSITE" id="PS50939">
    <property type="entry name" value="CYTOCHROME_B561"/>
    <property type="match status" value="1"/>
</dbReference>
<sequence>MKIVLLIFWLASHVYAVETLSQKIDSVMTMEWTIEDTTWIKIRLLCQVQLGYCSIGLRSSMTNCDMFAAITDGTSVFLVDYWSRNHNTPKTDINEGGTEDIIYVSGGLNATGNIDVTFKRKLSTGDSYDQDILTDVKGNICWGYRNNRAGWTQHTSFGDAGFVWASTAANVYFQASNDSKKNHGIVMSIAWGCLAVIGIFACRYFKFSSLWIYIHSFFLLATSLLTIISSSVIFKDDAYPYSTLTDETNTHSRLGMILSSLVIAECIFGMLSSYFKIFTKNVQATTLINRLHKVVGYALLICGLINCWKGWVIYGDGLGKILTILGFIAAGALFVTFEIYQIFVRNGRRNPLRYIFSCTGNTTPGNLMDMTHLSAIEQVKNGKKLMFYDDLVLEVGHFALSHPGGSFMISNCYGEDTGKYMVGCSSYGGSLLPYTHSLKAFSYLTNLAIARIPYPEGYIINQTNEPQNLMQFMLATKIPLNEHTFLASFKSNEFKMSRTCLDPLWIGKHFMVCFKKGCCNVVKRYYSSVFVNVNEWAVELGLVGTSERNEDGLVKLIFKAYPGGAMTGHLNEIKAGQVVIMKGPLGPGLMLQSFEGNYMAFAGGTGLVPFLDLVYMAWKCLQKGQNFFLTLFVSFRTWKDGFALEILQKMQEIAENWFRVYLLTDESKDKENIPNIIIEGLKKGVTAAWICGPSGYNRHYADFLAKNGLDKNKIIVM</sequence>
<comment type="cofactor">
    <cofactor evidence="1 11">
        <name>FAD</name>
        <dbReference type="ChEBI" id="CHEBI:57692"/>
    </cofactor>
</comment>
<dbReference type="SMART" id="SM00665">
    <property type="entry name" value="B561"/>
    <property type="match status" value="1"/>
</dbReference>
<evidence type="ECO:0000259" key="15">
    <source>
        <dbReference type="PROSITE" id="PS50939"/>
    </source>
</evidence>
<keyword evidence="4 11" id="KW-0285">Flavoprotein</keyword>
<name>A0A1R2CL55_9CILI</name>
<dbReference type="Proteomes" id="UP000187209">
    <property type="component" value="Unassembled WGS sequence"/>
</dbReference>
<dbReference type="SUPFAM" id="SSF63380">
    <property type="entry name" value="Riboflavin synthase domain-like"/>
    <property type="match status" value="1"/>
</dbReference>
<dbReference type="AlphaFoldDB" id="A0A1R2CL55"/>
<reference evidence="16 17" key="1">
    <citation type="submission" date="2016-11" db="EMBL/GenBank/DDBJ databases">
        <title>The macronuclear genome of Stentor coeruleus: a giant cell with tiny introns.</title>
        <authorList>
            <person name="Slabodnick M."/>
            <person name="Ruby J.G."/>
            <person name="Reiff S.B."/>
            <person name="Swart E.C."/>
            <person name="Gosai S."/>
            <person name="Prabakaran S."/>
            <person name="Witkowska E."/>
            <person name="Larue G.E."/>
            <person name="Fisher S."/>
            <person name="Freeman R.M."/>
            <person name="Gunawardena J."/>
            <person name="Chu W."/>
            <person name="Stover N.A."/>
            <person name="Gregory B.D."/>
            <person name="Nowacki M."/>
            <person name="Derisi J."/>
            <person name="Roy S.W."/>
            <person name="Marshall W.F."/>
            <person name="Sood P."/>
        </authorList>
    </citation>
    <scope>NUCLEOTIDE SEQUENCE [LARGE SCALE GENOMIC DNA]</scope>
    <source>
        <strain evidence="16">WM001</strain>
    </source>
</reference>
<gene>
    <name evidence="16" type="ORF">SteCoe_8002</name>
</gene>
<dbReference type="SUPFAM" id="SSF49344">
    <property type="entry name" value="CBD9-like"/>
    <property type="match status" value="1"/>
</dbReference>
<evidence type="ECO:0000256" key="7">
    <source>
        <dbReference type="ARBA" id="ARBA00022982"/>
    </source>
</evidence>
<keyword evidence="8 12" id="KW-1133">Transmembrane helix</keyword>
<keyword evidence="9" id="KW-0560">Oxidoreductase</keyword>